<sequence>MGWSTSKYRLELRNFDIDTIEKDLTLYAHWEDKSPNQPADNHYDLPVKPREPQNPDEPNLGQVTNDLEETV</sequence>
<dbReference type="EMBL" id="OW659496">
    <property type="protein sequence ID" value="CAH2763710.1"/>
    <property type="molecule type" value="Genomic_DNA"/>
</dbReference>
<name>A0AAU9VG25_9FIRM</name>
<dbReference type="RefSeq" id="WP_254006912.1">
    <property type="nucleotide sequence ID" value="NZ_OW659477.1"/>
</dbReference>
<evidence type="ECO:0000313" key="2">
    <source>
        <dbReference type="EMBL" id="CAH2760419.1"/>
    </source>
</evidence>
<accession>A0AAU9VG25</accession>
<feature type="region of interest" description="Disordered" evidence="1">
    <location>
        <begin position="31"/>
        <end position="71"/>
    </location>
</feature>
<protein>
    <submittedName>
        <fullName evidence="2">---NA</fullName>
    </submittedName>
</protein>
<evidence type="ECO:0000313" key="5">
    <source>
        <dbReference type="Proteomes" id="UP001154111"/>
    </source>
</evidence>
<reference evidence="2" key="1">
    <citation type="submission" date="2022-04" db="EMBL/GenBank/DDBJ databases">
        <authorList>
            <person name="Forde T."/>
        </authorList>
    </citation>
    <scope>NUCLEOTIDE SEQUENCE</scope>
    <source>
        <strain evidence="2">A18Y016a</strain>
        <strain evidence="3">A18Y020d</strain>
    </source>
</reference>
<dbReference type="EMBL" id="OW659477">
    <property type="protein sequence ID" value="CAH2760419.1"/>
    <property type="molecule type" value="Genomic_DNA"/>
</dbReference>
<dbReference type="Proteomes" id="UP001154111">
    <property type="component" value="Chromosome"/>
</dbReference>
<evidence type="ECO:0000313" key="3">
    <source>
        <dbReference type="EMBL" id="CAH2763710.1"/>
    </source>
</evidence>
<evidence type="ECO:0000313" key="4">
    <source>
        <dbReference type="Proteomes" id="UP001154095"/>
    </source>
</evidence>
<keyword evidence="4" id="KW-1185">Reference proteome</keyword>
<feature type="compositionally biased region" description="Basic and acidic residues" evidence="1">
    <location>
        <begin position="41"/>
        <end position="53"/>
    </location>
</feature>
<gene>
    <name evidence="2" type="ORF">ERYAMS2_00042</name>
    <name evidence="3" type="ORF">ERYAMS_01600</name>
</gene>
<proteinExistence type="predicted"/>
<evidence type="ECO:0000256" key="1">
    <source>
        <dbReference type="SAM" id="MobiDB-lite"/>
    </source>
</evidence>
<dbReference type="AlphaFoldDB" id="A0AAU9VG25"/>
<organism evidence="2 5">
    <name type="scientific">Erysipelothrix amsterdamensis</name>
    <dbReference type="NCBI Taxonomy" id="2929157"/>
    <lineage>
        <taxon>Bacteria</taxon>
        <taxon>Bacillati</taxon>
        <taxon>Bacillota</taxon>
        <taxon>Erysipelotrichia</taxon>
        <taxon>Erysipelotrichales</taxon>
        <taxon>Erysipelotrichaceae</taxon>
        <taxon>Erysipelothrix</taxon>
    </lineage>
</organism>
<dbReference type="Proteomes" id="UP001154095">
    <property type="component" value="Chromosome"/>
</dbReference>